<dbReference type="KEGG" id="lyd:D7I47_13900"/>
<keyword evidence="4" id="KW-1185">Reference proteome</keyword>
<protein>
    <submittedName>
        <fullName evidence="3">SDR family oxidoreductase</fullName>
    </submittedName>
</protein>
<gene>
    <name evidence="3" type="ORF">D7I47_13900</name>
</gene>
<dbReference type="Proteomes" id="UP000278886">
    <property type="component" value="Chromosome"/>
</dbReference>
<dbReference type="InterPro" id="IPR036291">
    <property type="entry name" value="NAD(P)-bd_dom_sf"/>
</dbReference>
<dbReference type="PRINTS" id="PR00081">
    <property type="entry name" value="GDHRDH"/>
</dbReference>
<dbReference type="GO" id="GO:0016491">
    <property type="term" value="F:oxidoreductase activity"/>
    <property type="evidence" value="ECO:0007669"/>
    <property type="project" value="UniProtKB-KW"/>
</dbReference>
<comment type="similarity">
    <text evidence="1">Belongs to the short-chain dehydrogenases/reductases (SDR) family.</text>
</comment>
<dbReference type="EMBL" id="CP032630">
    <property type="protein sequence ID" value="AYF99242.1"/>
    <property type="molecule type" value="Genomic_DNA"/>
</dbReference>
<reference evidence="4" key="1">
    <citation type="submission" date="2018-09" db="EMBL/GenBank/DDBJ databases">
        <title>Genome sequencing of strain 2DFWR-13.</title>
        <authorList>
            <person name="Heo J."/>
            <person name="Kim S.-J."/>
            <person name="Kwon S.-W."/>
        </authorList>
    </citation>
    <scope>NUCLEOTIDE SEQUENCE [LARGE SCALE GENOMIC DNA]</scope>
    <source>
        <strain evidence="4">2DFWR-13</strain>
    </source>
</reference>
<dbReference type="AlphaFoldDB" id="A0A387B6F4"/>
<evidence type="ECO:0000256" key="2">
    <source>
        <dbReference type="ARBA" id="ARBA00023002"/>
    </source>
</evidence>
<evidence type="ECO:0000313" key="4">
    <source>
        <dbReference type="Proteomes" id="UP000278886"/>
    </source>
</evidence>
<keyword evidence="2" id="KW-0560">Oxidoreductase</keyword>
<proteinExistence type="inferred from homology"/>
<organism evidence="3 4">
    <name type="scientific">Protaetiibacter intestinalis</name>
    <dbReference type="NCBI Taxonomy" id="2419774"/>
    <lineage>
        <taxon>Bacteria</taxon>
        <taxon>Bacillati</taxon>
        <taxon>Actinomycetota</taxon>
        <taxon>Actinomycetes</taxon>
        <taxon>Micrococcales</taxon>
        <taxon>Microbacteriaceae</taxon>
        <taxon>Protaetiibacter</taxon>
    </lineage>
</organism>
<dbReference type="Pfam" id="PF13561">
    <property type="entry name" value="adh_short_C2"/>
    <property type="match status" value="1"/>
</dbReference>
<dbReference type="PANTHER" id="PTHR43477:SF1">
    <property type="entry name" value="DIHYDROANTICAPSIN 7-DEHYDROGENASE"/>
    <property type="match status" value="1"/>
</dbReference>
<dbReference type="InterPro" id="IPR002347">
    <property type="entry name" value="SDR_fam"/>
</dbReference>
<dbReference type="RefSeq" id="WP_120763611.1">
    <property type="nucleotide sequence ID" value="NZ_CP032630.1"/>
</dbReference>
<dbReference type="PANTHER" id="PTHR43477">
    <property type="entry name" value="DIHYDROANTICAPSIN 7-DEHYDROGENASE"/>
    <property type="match status" value="1"/>
</dbReference>
<evidence type="ECO:0000256" key="1">
    <source>
        <dbReference type="ARBA" id="ARBA00006484"/>
    </source>
</evidence>
<sequence>MGSELSGKKVLVIGGSRYLGEAIARRAADAGAAVVVAARDAERASAVASELPRGSAIRLDLTDEADIAAAAAELGTVDHIVITASAHHNAPVSELDYPSMVGAFDAKVFGPLLVAKHFAPLLPPTGSIVLFSGIAAWKPSPPYTIMGVSNGAVEFLAAHLAVELAPVRVNAISPGIVDSGTWDALGADTKQGLLEGAAAANLVGRAGTADDIAEAALWLLTAGFVSGETIHVEGGARHA</sequence>
<evidence type="ECO:0000313" key="3">
    <source>
        <dbReference type="EMBL" id="AYF99242.1"/>
    </source>
</evidence>
<dbReference type="OrthoDB" id="9806974at2"/>
<dbReference type="InterPro" id="IPR051122">
    <property type="entry name" value="SDR_DHRS6-like"/>
</dbReference>
<dbReference type="Gene3D" id="3.40.50.720">
    <property type="entry name" value="NAD(P)-binding Rossmann-like Domain"/>
    <property type="match status" value="1"/>
</dbReference>
<dbReference type="SUPFAM" id="SSF51735">
    <property type="entry name" value="NAD(P)-binding Rossmann-fold domains"/>
    <property type="match status" value="1"/>
</dbReference>
<accession>A0A387B6F4</accession>
<name>A0A387B6F4_9MICO</name>